<organism evidence="3 4">
    <name type="scientific">Chromobacterium sphagni</name>
    <dbReference type="NCBI Taxonomy" id="1903179"/>
    <lineage>
        <taxon>Bacteria</taxon>
        <taxon>Pseudomonadati</taxon>
        <taxon>Pseudomonadota</taxon>
        <taxon>Betaproteobacteria</taxon>
        <taxon>Neisseriales</taxon>
        <taxon>Chromobacteriaceae</taxon>
        <taxon>Chromobacterium</taxon>
    </lineage>
</organism>
<evidence type="ECO:0000313" key="4">
    <source>
        <dbReference type="Proteomes" id="UP000180280"/>
    </source>
</evidence>
<feature type="domain" description="Hypersensitivity response secretion-like HrpJ" evidence="2">
    <location>
        <begin position="66"/>
        <end position="226"/>
    </location>
</feature>
<gene>
    <name evidence="3" type="ORF">BI344_19070</name>
</gene>
<keyword evidence="4" id="KW-1185">Reference proteome</keyword>
<dbReference type="InterPro" id="IPR013401">
    <property type="entry name" value="T3SS_LcrE"/>
</dbReference>
<sequence length="368" mass="41500">MINPIDPTARRPQATVQPSPPPQAKPKPLAATQVVPAQSVLNLAQSELGTDALELGSVFPVEEGYAETLENMSFALGTQARERMRGLSSSADRARPRSMMQRLAKQVSTTAPDHLEELRQRIPGIEAVEEVDDLLNSLRQHQFDSGEMALLLADLLGKSGLSPARRRRLEEALDRVMDDEDWALQLFSHLEFGAVGKSGLAELRRLYQRAASRQSGLIYWFGQFRQMDDRQRKLKTLIRALAFELSAQGGATDIRLAAVITDLKRVLQFLGMEDHCNRVAKALAIPELDGNRVIEELLEIIQQSWVYPDWLSSRADALMPEEHSRHGYARRMGELVKLLPDDCFEDIDQRETILTAFMEYQERLADEE</sequence>
<dbReference type="SUPFAM" id="SSF140591">
    <property type="entry name" value="Type III secretion system domain"/>
    <property type="match status" value="2"/>
</dbReference>
<evidence type="ECO:0000313" key="3">
    <source>
        <dbReference type="EMBL" id="OHX19162.1"/>
    </source>
</evidence>
<dbReference type="Pfam" id="PF07201">
    <property type="entry name" value="HrpJ"/>
    <property type="match status" value="1"/>
</dbReference>
<accession>A0ABX3CA48</accession>
<dbReference type="Gene3D" id="1.20.1280.80">
    <property type="match status" value="1"/>
</dbReference>
<dbReference type="NCBIfam" id="TIGR02568">
    <property type="entry name" value="LcrE"/>
    <property type="match status" value="1"/>
</dbReference>
<proteinExistence type="predicted"/>
<feature type="region of interest" description="Disordered" evidence="1">
    <location>
        <begin position="1"/>
        <end position="29"/>
    </location>
</feature>
<evidence type="ECO:0000256" key="1">
    <source>
        <dbReference type="SAM" id="MobiDB-lite"/>
    </source>
</evidence>
<name>A0ABX3CA48_9NEIS</name>
<comment type="caution">
    <text evidence="3">The sequence shown here is derived from an EMBL/GenBank/DDBJ whole genome shotgun (WGS) entry which is preliminary data.</text>
</comment>
<dbReference type="EMBL" id="MKCT01000044">
    <property type="protein sequence ID" value="OHX19162.1"/>
    <property type="molecule type" value="Genomic_DNA"/>
</dbReference>
<reference evidence="3 4" key="1">
    <citation type="submission" date="2016-09" db="EMBL/GenBank/DDBJ databases">
        <title>Chromobacterium muskegensis sp. nov., an insecticidal bacterium isolated from Sphagnum bogs.</title>
        <authorList>
            <person name="Sparks M.E."/>
            <person name="Blackburn M.B."/>
            <person name="Gundersen-Rindal D.E."/>
            <person name="Mitchell A."/>
            <person name="Farrar R."/>
            <person name="Kuhar D."/>
        </authorList>
    </citation>
    <scope>NUCLEOTIDE SEQUENCE [LARGE SCALE GENOMIC DNA]</scope>
    <source>
        <strain evidence="3 4">14B-1</strain>
    </source>
</reference>
<dbReference type="NCBIfam" id="TIGR02511">
    <property type="entry name" value="type_III_tyeA"/>
    <property type="match status" value="1"/>
</dbReference>
<dbReference type="Proteomes" id="UP000180280">
    <property type="component" value="Unassembled WGS sequence"/>
</dbReference>
<dbReference type="InterPro" id="IPR010812">
    <property type="entry name" value="HrpJ-like"/>
</dbReference>
<dbReference type="InterPro" id="IPR038347">
    <property type="entry name" value="TyeA_sf"/>
</dbReference>
<protein>
    <submittedName>
        <fullName evidence="3">SepL/TyeA/HrpJ family type III secretion system gatekeeper</fullName>
    </submittedName>
</protein>
<dbReference type="InterPro" id="IPR013351">
    <property type="entry name" value="T3SS_TyeA-rel"/>
</dbReference>
<evidence type="ECO:0000259" key="2">
    <source>
        <dbReference type="Pfam" id="PF07201"/>
    </source>
</evidence>